<dbReference type="PANTHER" id="PTHR43441">
    <property type="entry name" value="RIBOSOMAL-PROTEIN-SERINE ACETYLTRANSFERASE"/>
    <property type="match status" value="1"/>
</dbReference>
<name>A0A4R5ZT54_9RHOB</name>
<accession>A0A4R5ZT54</accession>
<proteinExistence type="predicted"/>
<dbReference type="GO" id="GO:0008999">
    <property type="term" value="F:protein-N-terminal-alanine acetyltransferase activity"/>
    <property type="evidence" value="ECO:0007669"/>
    <property type="project" value="TreeGrafter"/>
</dbReference>
<dbReference type="PANTHER" id="PTHR43441:SF2">
    <property type="entry name" value="FAMILY ACETYLTRANSFERASE, PUTATIVE (AFU_ORTHOLOGUE AFUA_7G00850)-RELATED"/>
    <property type="match status" value="1"/>
</dbReference>
<gene>
    <name evidence="2" type="ORF">E2L08_16570</name>
</gene>
<dbReference type="InterPro" id="IPR051908">
    <property type="entry name" value="Ribosomal_N-acetyltransferase"/>
</dbReference>
<dbReference type="Proteomes" id="UP000295701">
    <property type="component" value="Unassembled WGS sequence"/>
</dbReference>
<sequence>MHHSDFPSQWPIPARRVLTGRWCRLEPLDPALHGGALFEAVSGKQSGGLHRYLADPIPASRAEFDAWLIPRASSPDPMFFAVIDGTSGRAEGRQSLMDIVPQHGTAEIGHILWGPRIARSRVSTEAFFLLADYVMTELGYRRWQWRCNANNTPSRRAAERFGFTFEGIFRNHMIVKGESRDTAWYSITDEEWPTIRACFLAWLDPANFRADGSQLISLRDQER</sequence>
<dbReference type="EMBL" id="SNAA01000036">
    <property type="protein sequence ID" value="TDL74141.1"/>
    <property type="molecule type" value="Genomic_DNA"/>
</dbReference>
<evidence type="ECO:0000313" key="2">
    <source>
        <dbReference type="EMBL" id="TDL74141.1"/>
    </source>
</evidence>
<comment type="caution">
    <text evidence="2">The sequence shown here is derived from an EMBL/GenBank/DDBJ whole genome shotgun (WGS) entry which is preliminary data.</text>
</comment>
<reference evidence="2 3" key="1">
    <citation type="submission" date="2019-03" db="EMBL/GenBank/DDBJ databases">
        <title>Primorskyibacter sp. SS33 isolated from sediments.</title>
        <authorList>
            <person name="Xunke S."/>
        </authorList>
    </citation>
    <scope>NUCLEOTIDE SEQUENCE [LARGE SCALE GENOMIC DNA]</scope>
    <source>
        <strain evidence="2 3">SS33</strain>
    </source>
</reference>
<keyword evidence="3" id="KW-1185">Reference proteome</keyword>
<dbReference type="InterPro" id="IPR016181">
    <property type="entry name" value="Acyl_CoA_acyltransferase"/>
</dbReference>
<dbReference type="InterPro" id="IPR000182">
    <property type="entry name" value="GNAT_dom"/>
</dbReference>
<dbReference type="OrthoDB" id="5295305at2"/>
<dbReference type="Gene3D" id="3.40.630.30">
    <property type="match status" value="1"/>
</dbReference>
<evidence type="ECO:0000313" key="3">
    <source>
        <dbReference type="Proteomes" id="UP000295701"/>
    </source>
</evidence>
<keyword evidence="2" id="KW-0808">Transferase</keyword>
<dbReference type="FunFam" id="3.40.630.30:FF:000047">
    <property type="entry name" value="Acetyltransferase, GNAT family"/>
    <property type="match status" value="1"/>
</dbReference>
<dbReference type="GO" id="GO:1990189">
    <property type="term" value="F:protein N-terminal-serine acetyltransferase activity"/>
    <property type="evidence" value="ECO:0007669"/>
    <property type="project" value="TreeGrafter"/>
</dbReference>
<protein>
    <submittedName>
        <fullName evidence="2">N-acetyltransferase</fullName>
    </submittedName>
</protein>
<dbReference type="SUPFAM" id="SSF55729">
    <property type="entry name" value="Acyl-CoA N-acyltransferases (Nat)"/>
    <property type="match status" value="1"/>
</dbReference>
<evidence type="ECO:0000259" key="1">
    <source>
        <dbReference type="Pfam" id="PF13302"/>
    </source>
</evidence>
<organism evidence="2 3">
    <name type="scientific">Palleronia sediminis</name>
    <dbReference type="NCBI Taxonomy" id="2547833"/>
    <lineage>
        <taxon>Bacteria</taxon>
        <taxon>Pseudomonadati</taxon>
        <taxon>Pseudomonadota</taxon>
        <taxon>Alphaproteobacteria</taxon>
        <taxon>Rhodobacterales</taxon>
        <taxon>Roseobacteraceae</taxon>
        <taxon>Palleronia</taxon>
    </lineage>
</organism>
<dbReference type="AlphaFoldDB" id="A0A4R5ZT54"/>
<dbReference type="Pfam" id="PF13302">
    <property type="entry name" value="Acetyltransf_3"/>
    <property type="match status" value="1"/>
</dbReference>
<feature type="domain" description="N-acetyltransferase" evidence="1">
    <location>
        <begin position="49"/>
        <end position="164"/>
    </location>
</feature>